<keyword evidence="2" id="KW-1185">Reference proteome</keyword>
<sequence length="69" mass="6878">MSATQPAIALPGVALAHLVALDAPIPRAAALAAATTIAATTVARVPPLVVEAQEVINRTDLVAEASRGL</sequence>
<dbReference type="EMBL" id="JAKJXO020000013">
    <property type="protein sequence ID" value="KAL1597117.1"/>
    <property type="molecule type" value="Genomic_DNA"/>
</dbReference>
<protein>
    <submittedName>
        <fullName evidence="1">Uncharacterized protein</fullName>
    </submittedName>
</protein>
<dbReference type="Proteomes" id="UP001521785">
    <property type="component" value="Unassembled WGS sequence"/>
</dbReference>
<gene>
    <name evidence="1" type="ORF">SLS60_008699</name>
</gene>
<proteinExistence type="predicted"/>
<evidence type="ECO:0000313" key="1">
    <source>
        <dbReference type="EMBL" id="KAL1597117.1"/>
    </source>
</evidence>
<organism evidence="1 2">
    <name type="scientific">Paraconiothyrium brasiliense</name>
    <dbReference type="NCBI Taxonomy" id="300254"/>
    <lineage>
        <taxon>Eukaryota</taxon>
        <taxon>Fungi</taxon>
        <taxon>Dikarya</taxon>
        <taxon>Ascomycota</taxon>
        <taxon>Pezizomycotina</taxon>
        <taxon>Dothideomycetes</taxon>
        <taxon>Pleosporomycetidae</taxon>
        <taxon>Pleosporales</taxon>
        <taxon>Massarineae</taxon>
        <taxon>Didymosphaeriaceae</taxon>
        <taxon>Paraconiothyrium</taxon>
    </lineage>
</organism>
<name>A0ABR3QZD5_9PLEO</name>
<accession>A0ABR3QZD5</accession>
<evidence type="ECO:0000313" key="2">
    <source>
        <dbReference type="Proteomes" id="UP001521785"/>
    </source>
</evidence>
<comment type="caution">
    <text evidence="1">The sequence shown here is derived from an EMBL/GenBank/DDBJ whole genome shotgun (WGS) entry which is preliminary data.</text>
</comment>
<reference evidence="1 2" key="1">
    <citation type="submission" date="2024-02" db="EMBL/GenBank/DDBJ databases">
        <title>De novo assembly and annotation of 12 fungi associated with fruit tree decline syndrome in Ontario, Canada.</title>
        <authorList>
            <person name="Sulman M."/>
            <person name="Ellouze W."/>
            <person name="Ilyukhin E."/>
        </authorList>
    </citation>
    <scope>NUCLEOTIDE SEQUENCE [LARGE SCALE GENOMIC DNA]</scope>
    <source>
        <strain evidence="1 2">M42-189</strain>
    </source>
</reference>